<feature type="region of interest" description="Disordered" evidence="1">
    <location>
        <begin position="164"/>
        <end position="252"/>
    </location>
</feature>
<protein>
    <submittedName>
        <fullName evidence="2">Uncharacterized protein</fullName>
    </submittedName>
</protein>
<name>A0ABQ5EQ16_9ASTR</name>
<proteinExistence type="predicted"/>
<dbReference type="EMBL" id="BQNB010016551">
    <property type="protein sequence ID" value="GJT53035.1"/>
    <property type="molecule type" value="Genomic_DNA"/>
</dbReference>
<evidence type="ECO:0000256" key="1">
    <source>
        <dbReference type="SAM" id="MobiDB-lite"/>
    </source>
</evidence>
<feature type="compositionally biased region" description="Basic residues" evidence="1">
    <location>
        <begin position="242"/>
        <end position="252"/>
    </location>
</feature>
<organism evidence="2 3">
    <name type="scientific">Tanacetum coccineum</name>
    <dbReference type="NCBI Taxonomy" id="301880"/>
    <lineage>
        <taxon>Eukaryota</taxon>
        <taxon>Viridiplantae</taxon>
        <taxon>Streptophyta</taxon>
        <taxon>Embryophyta</taxon>
        <taxon>Tracheophyta</taxon>
        <taxon>Spermatophyta</taxon>
        <taxon>Magnoliopsida</taxon>
        <taxon>eudicotyledons</taxon>
        <taxon>Gunneridae</taxon>
        <taxon>Pentapetalae</taxon>
        <taxon>asterids</taxon>
        <taxon>campanulids</taxon>
        <taxon>Asterales</taxon>
        <taxon>Asteraceae</taxon>
        <taxon>Asteroideae</taxon>
        <taxon>Anthemideae</taxon>
        <taxon>Anthemidinae</taxon>
        <taxon>Tanacetum</taxon>
    </lineage>
</organism>
<feature type="region of interest" description="Disordered" evidence="1">
    <location>
        <begin position="1"/>
        <end position="65"/>
    </location>
</feature>
<accession>A0ABQ5EQ16</accession>
<keyword evidence="3" id="KW-1185">Reference proteome</keyword>
<gene>
    <name evidence="2" type="ORF">Tco_0988089</name>
</gene>
<feature type="compositionally biased region" description="Basic and acidic residues" evidence="1">
    <location>
        <begin position="164"/>
        <end position="173"/>
    </location>
</feature>
<dbReference type="Proteomes" id="UP001151760">
    <property type="component" value="Unassembled WGS sequence"/>
</dbReference>
<evidence type="ECO:0000313" key="2">
    <source>
        <dbReference type="EMBL" id="GJT53035.1"/>
    </source>
</evidence>
<reference evidence="2" key="1">
    <citation type="journal article" date="2022" name="Int. J. Mol. Sci.">
        <title>Draft Genome of Tanacetum Coccineum: Genomic Comparison of Closely Related Tanacetum-Family Plants.</title>
        <authorList>
            <person name="Yamashiro T."/>
            <person name="Shiraishi A."/>
            <person name="Nakayama K."/>
            <person name="Satake H."/>
        </authorList>
    </citation>
    <scope>NUCLEOTIDE SEQUENCE</scope>
</reference>
<feature type="compositionally biased region" description="Basic and acidic residues" evidence="1">
    <location>
        <begin position="230"/>
        <end position="241"/>
    </location>
</feature>
<reference evidence="2" key="2">
    <citation type="submission" date="2022-01" db="EMBL/GenBank/DDBJ databases">
        <authorList>
            <person name="Yamashiro T."/>
            <person name="Shiraishi A."/>
            <person name="Satake H."/>
            <person name="Nakayama K."/>
        </authorList>
    </citation>
    <scope>NUCLEOTIDE SEQUENCE</scope>
</reference>
<feature type="compositionally biased region" description="Basic and acidic residues" evidence="1">
    <location>
        <begin position="206"/>
        <end position="223"/>
    </location>
</feature>
<evidence type="ECO:0000313" key="3">
    <source>
        <dbReference type="Proteomes" id="UP001151760"/>
    </source>
</evidence>
<feature type="compositionally biased region" description="Basic residues" evidence="1">
    <location>
        <begin position="195"/>
        <end position="205"/>
    </location>
</feature>
<feature type="compositionally biased region" description="Low complexity" evidence="1">
    <location>
        <begin position="49"/>
        <end position="58"/>
    </location>
</feature>
<feature type="compositionally biased region" description="Pro residues" evidence="1">
    <location>
        <begin position="26"/>
        <end position="48"/>
    </location>
</feature>
<comment type="caution">
    <text evidence="2">The sequence shown here is derived from an EMBL/GenBank/DDBJ whole genome shotgun (WGS) entry which is preliminary data.</text>
</comment>
<sequence length="870" mass="99061">MLEELSAEQPSHLPLQDHISLTFSPTPSPSPEPSPTQPSPTQPTPSQPSPTQLSPTQPADLLKTKKTYSSAYTKLILRVKKQLENHIKMEKQGNQLGLLYQMNITRHGKASDEVSTAGLKKGPVSEEVPTVSTAELSNKDLRSKECEEQRAQIARDEEIARQWDEEERKRAMDAAKSTKKIDWNDPSNIKPYGSRARKGKQKSPKKSPEKSPAKEKSPEKVVEEESETQEEWKEGVKEPIAKRKKTMREKNSHRVNPISTKFPIVDWKTCVLTETFMYYQVFRGDGSSKNYKILSEMLEDFDRMDVEELFRLVKERYSTSAPEGFDLMLWGDLHTLFEPDEDDEIWKDQHEYNLLSWRLCDFCGIHILLMDNGLAIKMLTEKNVDHHKAKNDDKDVEVTNTLQRKESIKAWDPTSVLEPVACEKLNPRSNGVVKFLQNNALAKLPMLKLGEYEMWEIRIKQYFQIQDYALWEVIKNGNSWVPIPVTTTETGPSTGLKMTVPSTAEEKICKKNDLQKLVSRLAILGVVTPPEDLNFKFWELYFGISAGANNDDKNLAFLTTSGASNTNNINTVNPEVSTGNTKVNITSTETSTASFSDATVYPFYPLNQHRVSTIIEDLEQLRDDDWKGKMDLKWKNGTTSTRWQESSSSKAVRIEDASEKEMCTIDGAGFDWSDMAEEEIQANMALMAFSDSEVTNDKSCLKNYEALKKQYDDLLVKLDDIGFKASIYKRGLEEYKQPEENTDDYIKQQQKTDSKLCKSPLRLVSYDEDDLRPTLSCPHMAPRAVLMKTGLKTVNTARPVNTVRSVNDSGRAFKYWKNQKEILMLYEIQQGQRAIGTKVGYTETKKDEKAGLSSETKQDLLLKDILKKKA</sequence>